<dbReference type="Pfam" id="PF00557">
    <property type="entry name" value="Peptidase_M24"/>
    <property type="match status" value="1"/>
</dbReference>
<feature type="compositionally biased region" description="Low complexity" evidence="2">
    <location>
        <begin position="603"/>
        <end position="613"/>
    </location>
</feature>
<gene>
    <name evidence="4" type="ORF">PCOR1329_LOCUS28631</name>
</gene>
<proteinExistence type="inferred from homology"/>
<accession>A0ABN9SD23</accession>
<keyword evidence="5" id="KW-1185">Reference proteome</keyword>
<keyword evidence="1" id="KW-0235">DNA replication</keyword>
<evidence type="ECO:0000259" key="3">
    <source>
        <dbReference type="SMART" id="SM01285"/>
    </source>
</evidence>
<keyword evidence="1" id="KW-0158">Chromosome</keyword>
<comment type="function">
    <text evidence="1">Component of the FACT complex, a general chromatin factor that acts to reorganize nucleosomes. The FACT complex is involved in multiple processes that require DNA as a template such as mRNA elongation, DNA replication and DNA repair. During transcription elongation the FACT complex acts as a histone chaperone that both destabilizes and restores nucleosomal structure. It facilitates the passage of RNA polymerase II and transcription by promoting the dissociation of one histone H2A-H2B dimer from the nucleosome, then subsequently promotes the reestablishment of the nucleosome following the passage of RNA polymerase II.</text>
</comment>
<name>A0ABN9SD23_9DINO</name>
<dbReference type="Gene3D" id="3.40.350.10">
    <property type="entry name" value="Creatinase/prolidase N-terminal domain"/>
    <property type="match status" value="1"/>
</dbReference>
<comment type="caution">
    <text evidence="4">The sequence shown here is derived from an EMBL/GenBank/DDBJ whole genome shotgun (WGS) entry which is preliminary data.</text>
</comment>
<feature type="compositionally biased region" description="Low complexity" evidence="2">
    <location>
        <begin position="455"/>
        <end position="486"/>
    </location>
</feature>
<dbReference type="PANTHER" id="PTHR13980">
    <property type="entry name" value="CDC68 RELATED"/>
    <property type="match status" value="1"/>
</dbReference>
<dbReference type="InterPro" id="IPR040258">
    <property type="entry name" value="Spt16"/>
</dbReference>
<dbReference type="SMART" id="SM01285">
    <property type="entry name" value="FACT-Spt16_Nlob"/>
    <property type="match status" value="1"/>
</dbReference>
<evidence type="ECO:0000313" key="5">
    <source>
        <dbReference type="Proteomes" id="UP001189429"/>
    </source>
</evidence>
<keyword evidence="1" id="KW-0804">Transcription</keyword>
<reference evidence="4" key="1">
    <citation type="submission" date="2023-10" db="EMBL/GenBank/DDBJ databases">
        <authorList>
            <person name="Chen Y."/>
            <person name="Shah S."/>
            <person name="Dougan E. K."/>
            <person name="Thang M."/>
            <person name="Chan C."/>
        </authorList>
    </citation>
    <scope>NUCLEOTIDE SEQUENCE [LARGE SCALE GENOMIC DNA]</scope>
</reference>
<protein>
    <recommendedName>
        <fullName evidence="1">FACT complex subunit</fullName>
    </recommendedName>
</protein>
<keyword evidence="1" id="KW-0234">DNA repair</keyword>
<dbReference type="EMBL" id="CAUYUJ010010602">
    <property type="protein sequence ID" value="CAK0829805.1"/>
    <property type="molecule type" value="Genomic_DNA"/>
</dbReference>
<sequence>MPKQQQLDRLGFLRHFRKLSQSAHLWPYDVLVIVTGKAAWGPGDSQKKSTAFIHWLFGLFFPEVAVALTRTGMVVLTSAKKVECLRQLCAQTDGDPEVDLVTRAPGDVLDQAQLAEVWQQVVGRSRLQGSIRVGTLLQERKKGEFATSFQNALATLPRVAEVFECQEQISTVLSTKDAIELQSVRKAAGIVTALMSSVFISNLESVVDDEQQSTHKEVADTVIAALETPGRLQGVVALESAEVGELELQYVSLQSGSGVRLAPFIESTVGDLPMHGTYLVNSLGLTCEEYSACIARTLLVDPVDEARQAYDLLNEVHGQVLRNLIPGMPFKDVYSAAANFVASRSTVLKSKFSDSVGFVTGIEFRDPLLVINASSPYKVEAGMTLCLSVGFSSPGPETWAVWIADTVELQEGTDSCGVNLTAGCSILPSDVVFDTGDPAMPPGEAAEDGGDASQGAEVAEEAAPAAAADGLPAPAAAEPAPAPDAVEPAEDRPRGTANPGSGAADPAREPAGDASSAEEAGPVRKRPAARGGRGGRGRDAGRGRAGASAEDGCEASSQARGAERSPADATPPSLPKRRGAADPEGEPAGGADEGRPVRKRPAAAESQADALAEGAERTTSGARAAEGVK</sequence>
<comment type="subcellular location">
    <subcellularLocation>
        <location evidence="1">Nucleus</location>
    </subcellularLocation>
    <subcellularLocation>
        <location evidence="1">Chromosome</location>
    </subcellularLocation>
</comment>
<evidence type="ECO:0000313" key="4">
    <source>
        <dbReference type="EMBL" id="CAK0829805.1"/>
    </source>
</evidence>
<comment type="similarity">
    <text evidence="1">Belongs to the peptidase M24 family. SPT16 subfamily.</text>
</comment>
<dbReference type="Proteomes" id="UP001189429">
    <property type="component" value="Unassembled WGS sequence"/>
</dbReference>
<dbReference type="InterPro" id="IPR029149">
    <property type="entry name" value="Creatin/AminoP/Spt16_N"/>
</dbReference>
<feature type="region of interest" description="Disordered" evidence="2">
    <location>
        <begin position="433"/>
        <end position="629"/>
    </location>
</feature>
<evidence type="ECO:0000256" key="2">
    <source>
        <dbReference type="SAM" id="MobiDB-lite"/>
    </source>
</evidence>
<dbReference type="PANTHER" id="PTHR13980:SF15">
    <property type="entry name" value="FACT COMPLEX SUBUNIT SPT16"/>
    <property type="match status" value="1"/>
</dbReference>
<keyword evidence="1" id="KW-0227">DNA damage</keyword>
<dbReference type="InterPro" id="IPR000994">
    <property type="entry name" value="Pept_M24"/>
</dbReference>
<dbReference type="Pfam" id="PF14826">
    <property type="entry name" value="FACT-Spt16_Nlob"/>
    <property type="match status" value="1"/>
</dbReference>
<dbReference type="SUPFAM" id="SSF55920">
    <property type="entry name" value="Creatinase/aminopeptidase"/>
    <property type="match status" value="1"/>
</dbReference>
<evidence type="ECO:0000256" key="1">
    <source>
        <dbReference type="RuleBase" id="RU367052"/>
    </source>
</evidence>
<dbReference type="InterPro" id="IPR029148">
    <property type="entry name" value="FACT-SPT16_Nlobe"/>
</dbReference>
<organism evidence="4 5">
    <name type="scientific">Prorocentrum cordatum</name>
    <dbReference type="NCBI Taxonomy" id="2364126"/>
    <lineage>
        <taxon>Eukaryota</taxon>
        <taxon>Sar</taxon>
        <taxon>Alveolata</taxon>
        <taxon>Dinophyceae</taxon>
        <taxon>Prorocentrales</taxon>
        <taxon>Prorocentraceae</taxon>
        <taxon>Prorocentrum</taxon>
    </lineage>
</organism>
<keyword evidence="1" id="KW-0539">Nucleus</keyword>
<dbReference type="InterPro" id="IPR036005">
    <property type="entry name" value="Creatinase/aminopeptidase-like"/>
</dbReference>
<keyword evidence="1" id="KW-0805">Transcription regulation</keyword>
<feature type="domain" description="FACT complex subunit SPT16 N-terminal lobe" evidence="3">
    <location>
        <begin position="7"/>
        <end position="156"/>
    </location>
</feature>
<dbReference type="Gene3D" id="3.90.230.10">
    <property type="entry name" value="Creatinase/methionine aminopeptidase superfamily"/>
    <property type="match status" value="1"/>
</dbReference>
<comment type="subunit">
    <text evidence="1">Component of the FACT complex.</text>
</comment>